<protein>
    <recommendedName>
        <fullName evidence="1">IrrE N-terminal-like domain-containing protein</fullName>
    </recommendedName>
</protein>
<dbReference type="Gene3D" id="1.10.10.2910">
    <property type="match status" value="1"/>
</dbReference>
<sequence length="189" mass="21576">MLYGIYKDTRNAAWRCLIDYNVSELPVKPSLIARAAGIKVIKNSDVHELAPHESGASVLDGKQWYIIYDDENTRQRCRFTVAHELGHIFLGHELRKGYHARTFDTTRPTIEQQADAFAVRLLAPACVLWALNVRTMTEIAELCDISNTAAQIRAERMALLYARNKFLTSPLERAVHSNFEAYIQRKKAE</sequence>
<dbReference type="InterPro" id="IPR010359">
    <property type="entry name" value="IrrE_HExxH"/>
</dbReference>
<keyword evidence="3" id="KW-1185">Reference proteome</keyword>
<name>A0ABM9QH71_9FIRM</name>
<evidence type="ECO:0000259" key="1">
    <source>
        <dbReference type="Pfam" id="PF06114"/>
    </source>
</evidence>
<dbReference type="EMBL" id="HF545616">
    <property type="protein sequence ID" value="CCO05306.1"/>
    <property type="molecule type" value="Genomic_DNA"/>
</dbReference>
<dbReference type="InterPro" id="IPR052345">
    <property type="entry name" value="Rad_response_metalloprotease"/>
</dbReference>
<evidence type="ECO:0000313" key="3">
    <source>
        <dbReference type="Proteomes" id="UP000027600"/>
    </source>
</evidence>
<feature type="domain" description="IrrE N-terminal-like" evidence="1">
    <location>
        <begin position="35"/>
        <end position="152"/>
    </location>
</feature>
<gene>
    <name evidence="2" type="ORF">RBI_I01604</name>
</gene>
<dbReference type="PANTHER" id="PTHR43236">
    <property type="entry name" value="ANTITOXIN HIGA1"/>
    <property type="match status" value="1"/>
</dbReference>
<dbReference type="RefSeq" id="WP_038672247.1">
    <property type="nucleotide sequence ID" value="NZ_HF545616.1"/>
</dbReference>
<proteinExistence type="predicted"/>
<dbReference type="Proteomes" id="UP000027600">
    <property type="component" value="Chromosome I"/>
</dbReference>
<evidence type="ECO:0000313" key="2">
    <source>
        <dbReference type="EMBL" id="CCO05306.1"/>
    </source>
</evidence>
<accession>A0ABM9QH71</accession>
<organism evidence="2 3">
    <name type="scientific">Ruminococcus bicirculans</name>
    <name type="common">ex Wegman et al. 2014</name>
    <dbReference type="NCBI Taxonomy" id="1160721"/>
    <lineage>
        <taxon>Bacteria</taxon>
        <taxon>Bacillati</taxon>
        <taxon>Bacillota</taxon>
        <taxon>Clostridia</taxon>
        <taxon>Eubacteriales</taxon>
        <taxon>Oscillospiraceae</taxon>
        <taxon>Ruminococcus</taxon>
    </lineage>
</organism>
<dbReference type="PANTHER" id="PTHR43236:SF1">
    <property type="entry name" value="BLL7220 PROTEIN"/>
    <property type="match status" value="1"/>
</dbReference>
<dbReference type="Pfam" id="PF06114">
    <property type="entry name" value="Peptidase_M78"/>
    <property type="match status" value="1"/>
</dbReference>
<reference evidence="2 3" key="1">
    <citation type="journal article" date="2014" name="Int. J. Syst. Evol. Microbiol.">
        <title>Complete genome of a new Firmicutes species belonging to the dominant human colonic microbiota ('Ruminococcus bicirculans') reveals two chromosomes and a selective capacity to utilize plant glucans.</title>
        <authorList>
            <consortium name="NISC Comparative Sequencing Program"/>
            <person name="Wegmann U."/>
            <person name="Louis P."/>
            <person name="Goesmann A."/>
            <person name="Henrissat B."/>
            <person name="Duncan S.H."/>
            <person name="Flint H.J."/>
        </authorList>
    </citation>
    <scope>NUCLEOTIDE SEQUENCE [LARGE SCALE GENOMIC DNA]</scope>
    <source>
        <strain evidence="2 3">80/3</strain>
    </source>
</reference>